<dbReference type="AlphaFoldDB" id="A0A4D6L2J4"/>
<keyword evidence="2" id="KW-1185">Reference proteome</keyword>
<dbReference type="Proteomes" id="UP000501690">
    <property type="component" value="Linkage Group LG2"/>
</dbReference>
<proteinExistence type="predicted"/>
<gene>
    <name evidence="1" type="ORF">DEO72_LG2g3048</name>
</gene>
<accession>A0A4D6L2J4</accession>
<evidence type="ECO:0000313" key="1">
    <source>
        <dbReference type="EMBL" id="QCD82708.1"/>
    </source>
</evidence>
<dbReference type="EMBL" id="CP039346">
    <property type="protein sequence ID" value="QCD82708.1"/>
    <property type="molecule type" value="Genomic_DNA"/>
</dbReference>
<organism evidence="1 2">
    <name type="scientific">Vigna unguiculata</name>
    <name type="common">Cowpea</name>
    <dbReference type="NCBI Taxonomy" id="3917"/>
    <lineage>
        <taxon>Eukaryota</taxon>
        <taxon>Viridiplantae</taxon>
        <taxon>Streptophyta</taxon>
        <taxon>Embryophyta</taxon>
        <taxon>Tracheophyta</taxon>
        <taxon>Spermatophyta</taxon>
        <taxon>Magnoliopsida</taxon>
        <taxon>eudicotyledons</taxon>
        <taxon>Gunneridae</taxon>
        <taxon>Pentapetalae</taxon>
        <taxon>rosids</taxon>
        <taxon>fabids</taxon>
        <taxon>Fabales</taxon>
        <taxon>Fabaceae</taxon>
        <taxon>Papilionoideae</taxon>
        <taxon>50 kb inversion clade</taxon>
        <taxon>NPAAA clade</taxon>
        <taxon>indigoferoid/millettioid clade</taxon>
        <taxon>Phaseoleae</taxon>
        <taxon>Vigna</taxon>
    </lineage>
</organism>
<sequence length="158" mass="17731">MASTMLPVFYVEFPIQITFVTSQDYQTRWSHTKEGNLSGPVVCGTTRTLTLATLANPSHNSRVPNVHRHPEPQLKRYHSEPQLKECHVLNPYPEPQLKGYVLSHNSRNPASQPSRVAMRNSLPDRLAGDTCRQAPSASNATVSASITWWDNPYRQAPP</sequence>
<reference evidence="1 2" key="1">
    <citation type="submission" date="2019-04" db="EMBL/GenBank/DDBJ databases">
        <title>An improved genome assembly and genetic linkage map for asparagus bean, Vigna unguiculata ssp. sesquipedialis.</title>
        <authorList>
            <person name="Xia Q."/>
            <person name="Zhang R."/>
            <person name="Dong Y."/>
        </authorList>
    </citation>
    <scope>NUCLEOTIDE SEQUENCE [LARGE SCALE GENOMIC DNA]</scope>
    <source>
        <tissue evidence="1">Leaf</tissue>
    </source>
</reference>
<protein>
    <submittedName>
        <fullName evidence="1">Uncharacterized protein</fullName>
    </submittedName>
</protein>
<name>A0A4D6L2J4_VIGUN</name>
<evidence type="ECO:0000313" key="2">
    <source>
        <dbReference type="Proteomes" id="UP000501690"/>
    </source>
</evidence>